<accession>A0A5E5P1L4</accession>
<dbReference type="OrthoDB" id="8686847at2"/>
<gene>
    <name evidence="2" type="ORF">PAP18089_01412</name>
</gene>
<dbReference type="RefSeq" id="WP_071069054.1">
    <property type="nucleotide sequence ID" value="NZ_CABPSX010000002.1"/>
</dbReference>
<feature type="region of interest" description="Disordered" evidence="1">
    <location>
        <begin position="1"/>
        <end position="31"/>
    </location>
</feature>
<proteinExistence type="predicted"/>
<dbReference type="AlphaFoldDB" id="A0A5E5P1L4"/>
<evidence type="ECO:0000313" key="3">
    <source>
        <dbReference type="Proteomes" id="UP000364291"/>
    </source>
</evidence>
<evidence type="ECO:0000256" key="1">
    <source>
        <dbReference type="SAM" id="MobiDB-lite"/>
    </source>
</evidence>
<name>A0A5E5P1L4_9BURK</name>
<dbReference type="EMBL" id="CABPSX010000002">
    <property type="protein sequence ID" value="VVG70452.1"/>
    <property type="molecule type" value="Genomic_DNA"/>
</dbReference>
<protein>
    <submittedName>
        <fullName evidence="2">Uncharacterized protein</fullName>
    </submittedName>
</protein>
<organism evidence="2 3">
    <name type="scientific">Pandoraea apista</name>
    <dbReference type="NCBI Taxonomy" id="93218"/>
    <lineage>
        <taxon>Bacteria</taxon>
        <taxon>Pseudomonadati</taxon>
        <taxon>Pseudomonadota</taxon>
        <taxon>Betaproteobacteria</taxon>
        <taxon>Burkholderiales</taxon>
        <taxon>Burkholderiaceae</taxon>
        <taxon>Pandoraea</taxon>
    </lineage>
</organism>
<evidence type="ECO:0000313" key="2">
    <source>
        <dbReference type="EMBL" id="VVG70452.1"/>
    </source>
</evidence>
<reference evidence="2 3" key="1">
    <citation type="submission" date="2019-08" db="EMBL/GenBank/DDBJ databases">
        <authorList>
            <person name="Peeters C."/>
        </authorList>
    </citation>
    <scope>NUCLEOTIDE SEQUENCE [LARGE SCALE GENOMIC DNA]</scope>
    <source>
        <strain evidence="2 3">LMG 18089</strain>
    </source>
</reference>
<feature type="compositionally biased region" description="Polar residues" evidence="1">
    <location>
        <begin position="1"/>
        <end position="28"/>
    </location>
</feature>
<dbReference type="Proteomes" id="UP000364291">
    <property type="component" value="Unassembled WGS sequence"/>
</dbReference>
<sequence>MTTTNPQTGTSSANRDGSFASQAHQTAGVTAPAQPFKNECYATEVINGTPERFDAIEIQGVREEIDLIDPAKSCCEVDNQNPQFFSVYLHEVEGGVAGVADLATHELAVAYAEQLAGRYDWAIYDYYLTNV</sequence>